<name>A0A9W5VW05_9ACTO</name>
<dbReference type="RefSeq" id="WP_016443535.1">
    <property type="nucleotide sequence ID" value="NZ_KE150266.1"/>
</dbReference>
<evidence type="ECO:0000313" key="2">
    <source>
        <dbReference type="Proteomes" id="UP000014387"/>
    </source>
</evidence>
<dbReference type="Proteomes" id="UP000014387">
    <property type="component" value="Unassembled WGS sequence"/>
</dbReference>
<organism evidence="1 2">
    <name type="scientific">Gleimia europaea ACS-120-V-Col10b</name>
    <dbReference type="NCBI Taxonomy" id="883069"/>
    <lineage>
        <taxon>Bacteria</taxon>
        <taxon>Bacillati</taxon>
        <taxon>Actinomycetota</taxon>
        <taxon>Actinomycetes</taxon>
        <taxon>Actinomycetales</taxon>
        <taxon>Actinomycetaceae</taxon>
        <taxon>Gleimia</taxon>
    </lineage>
</organism>
<comment type="caution">
    <text evidence="1">The sequence shown here is derived from an EMBL/GenBank/DDBJ whole genome shotgun (WGS) entry which is preliminary data.</text>
</comment>
<accession>A0A9W5VW05</accession>
<protein>
    <recommendedName>
        <fullName evidence="3">LemA family protein</fullName>
    </recommendedName>
</protein>
<dbReference type="EMBL" id="AGWN01000001">
    <property type="protein sequence ID" value="EPD30423.1"/>
    <property type="molecule type" value="Genomic_DNA"/>
</dbReference>
<proteinExistence type="predicted"/>
<keyword evidence="2" id="KW-1185">Reference proteome</keyword>
<evidence type="ECO:0000313" key="1">
    <source>
        <dbReference type="EMBL" id="EPD30423.1"/>
    </source>
</evidence>
<dbReference type="OrthoDB" id="3214694at2"/>
<gene>
    <name evidence="1" type="ORF">HMPREF9238_00166</name>
</gene>
<evidence type="ECO:0008006" key="3">
    <source>
        <dbReference type="Google" id="ProtNLM"/>
    </source>
</evidence>
<dbReference type="AlphaFoldDB" id="A0A9W5VW05"/>
<sequence length="168" mass="18801">MSGKTLVVVLILLVLAGLWLVLRARRVDRLHRQVEQARVALFKHLRARREILTSALNDGSFGAQSPGEQLEQLLASEAPGQDGHTAASESEISAWLVQSWDLIVRQAPQVAEQLRTNGFELRAARRFYNQQVAQVVRLRSQPDVTVFHLAGRAQMPEPFDFDDEAPLA</sequence>
<reference evidence="1 2" key="1">
    <citation type="submission" date="2013-05" db="EMBL/GenBank/DDBJ databases">
        <title>The Genome Sequence of Actinomyces europaeus ACS-120-V-COL10B.</title>
        <authorList>
            <consortium name="The Broad Institute Genomics Platform"/>
            <person name="Earl A."/>
            <person name="Ward D."/>
            <person name="Feldgarden M."/>
            <person name="Gevers D."/>
            <person name="Saerens B."/>
            <person name="Vaneechoutte M."/>
            <person name="Walker B."/>
            <person name="Young S."/>
            <person name="Zeng Q."/>
            <person name="Gargeya S."/>
            <person name="Fitzgerald M."/>
            <person name="Haas B."/>
            <person name="Abouelleil A."/>
            <person name="Allen A.W."/>
            <person name="Alvarado L."/>
            <person name="Arachchi H.M."/>
            <person name="Berlin A.M."/>
            <person name="Chapman S.B."/>
            <person name="Gainer-Dewar J."/>
            <person name="Goldberg J."/>
            <person name="Griggs A."/>
            <person name="Gujja S."/>
            <person name="Hansen M."/>
            <person name="Howarth C."/>
            <person name="Imamovic A."/>
            <person name="Ireland A."/>
            <person name="Larimer J."/>
            <person name="McCowan C."/>
            <person name="Murphy C."/>
            <person name="Pearson M."/>
            <person name="Poon T.W."/>
            <person name="Priest M."/>
            <person name="Roberts A."/>
            <person name="Saif S."/>
            <person name="Shea T."/>
            <person name="Sisk P."/>
            <person name="Sykes S."/>
            <person name="Wortman J."/>
            <person name="Nusbaum C."/>
            <person name="Birren B."/>
        </authorList>
    </citation>
    <scope>NUCLEOTIDE SEQUENCE [LARGE SCALE GENOMIC DNA]</scope>
    <source>
        <strain evidence="1 2">ACS-120-V-Col10b</strain>
    </source>
</reference>